<evidence type="ECO:0000313" key="1">
    <source>
        <dbReference type="EMBL" id="QXE92805.1"/>
    </source>
</evidence>
<protein>
    <recommendedName>
        <fullName evidence="3">GIY-YIG nuclease family protein</fullName>
    </recommendedName>
</protein>
<dbReference type="RefSeq" id="WP_217289350.1">
    <property type="nucleotide sequence ID" value="NZ_CP077683.1"/>
</dbReference>
<keyword evidence="2" id="KW-1185">Reference proteome</keyword>
<dbReference type="Proteomes" id="UP000683559">
    <property type="component" value="Chromosome"/>
</dbReference>
<name>A0ABX8LTI8_9BACT</name>
<reference evidence="1 2" key="1">
    <citation type="submission" date="2021-06" db="EMBL/GenBank/DDBJ databases">
        <title>Gemonas diversity in paddy soil.</title>
        <authorList>
            <person name="Liu G."/>
        </authorList>
    </citation>
    <scope>NUCLEOTIDE SEQUENCE [LARGE SCALE GENOMIC DNA]</scope>
    <source>
        <strain evidence="1 2">RG2</strain>
    </source>
</reference>
<proteinExistence type="predicted"/>
<organism evidence="1 2">
    <name type="scientific">Geomonas subterranea</name>
    <dbReference type="NCBI Taxonomy" id="2847989"/>
    <lineage>
        <taxon>Bacteria</taxon>
        <taxon>Pseudomonadati</taxon>
        <taxon>Thermodesulfobacteriota</taxon>
        <taxon>Desulfuromonadia</taxon>
        <taxon>Geobacterales</taxon>
        <taxon>Geobacteraceae</taxon>
        <taxon>Geomonas</taxon>
    </lineage>
</organism>
<evidence type="ECO:0008006" key="3">
    <source>
        <dbReference type="Google" id="ProtNLM"/>
    </source>
</evidence>
<gene>
    <name evidence="1" type="ORF">KP001_09915</name>
</gene>
<accession>A0ABX8LTI8</accession>
<evidence type="ECO:0000313" key="2">
    <source>
        <dbReference type="Proteomes" id="UP000683559"/>
    </source>
</evidence>
<dbReference type="EMBL" id="CP077683">
    <property type="protein sequence ID" value="QXE92805.1"/>
    <property type="molecule type" value="Genomic_DNA"/>
</dbReference>
<sequence length="157" mass="17455">MSQQLADSIKAEFEGLTGLAVSAVYMPKGKSHSPTSLQRGTCGVYVFLTDTQCLKVGKAGGKSKARWNSHHYCLDETTPSTLPKSILRHKNVIKKFFPPEAHREIDVLSKISIQDWIKNNLSLIEFVIEDSGDKFALSLLEALAQYSLKPVYEGKIE</sequence>